<evidence type="ECO:0000256" key="1">
    <source>
        <dbReference type="SAM" id="Coils"/>
    </source>
</evidence>
<keyword evidence="3" id="KW-1185">Reference proteome</keyword>
<evidence type="ECO:0000313" key="3">
    <source>
        <dbReference type="Proteomes" id="UP000178129"/>
    </source>
</evidence>
<keyword evidence="1" id="KW-0175">Coiled coil</keyword>
<accession>A0A1E1KSY3</accession>
<feature type="coiled-coil region" evidence="1">
    <location>
        <begin position="11"/>
        <end position="38"/>
    </location>
</feature>
<organism evidence="2 3">
    <name type="scientific">Rhynchosporium graminicola</name>
    <dbReference type="NCBI Taxonomy" id="2792576"/>
    <lineage>
        <taxon>Eukaryota</taxon>
        <taxon>Fungi</taxon>
        <taxon>Dikarya</taxon>
        <taxon>Ascomycota</taxon>
        <taxon>Pezizomycotina</taxon>
        <taxon>Leotiomycetes</taxon>
        <taxon>Helotiales</taxon>
        <taxon>Ploettnerulaceae</taxon>
        <taxon>Rhynchosporium</taxon>
    </lineage>
</organism>
<protein>
    <submittedName>
        <fullName evidence="2">Uncharacterized protein</fullName>
    </submittedName>
</protein>
<dbReference type="InParanoid" id="A0A1E1KSY3"/>
<sequence>MDNLKNAAGADLQAQIQISNLQEQVVKLEKAVTEALSGILVNTLKADAERRNLKTRMDAVEAILREIY</sequence>
<gene>
    <name evidence="2" type="ORF">RCO7_14633</name>
</gene>
<dbReference type="AlphaFoldDB" id="A0A1E1KSY3"/>
<evidence type="ECO:0000313" key="2">
    <source>
        <dbReference type="EMBL" id="CZT01129.1"/>
    </source>
</evidence>
<dbReference type="Proteomes" id="UP000178129">
    <property type="component" value="Unassembled WGS sequence"/>
</dbReference>
<comment type="caution">
    <text evidence="2">The sequence shown here is derived from an EMBL/GenBank/DDBJ whole genome shotgun (WGS) entry which is preliminary data.</text>
</comment>
<reference evidence="3" key="1">
    <citation type="submission" date="2016-03" db="EMBL/GenBank/DDBJ databases">
        <authorList>
            <person name="Ploux O."/>
        </authorList>
    </citation>
    <scope>NUCLEOTIDE SEQUENCE [LARGE SCALE GENOMIC DNA]</scope>
    <source>
        <strain evidence="3">UK7</strain>
    </source>
</reference>
<proteinExistence type="predicted"/>
<name>A0A1E1KSY3_9HELO</name>
<dbReference type="EMBL" id="FJUW01000021">
    <property type="protein sequence ID" value="CZT01129.1"/>
    <property type="molecule type" value="Genomic_DNA"/>
</dbReference>